<dbReference type="Pfam" id="PF00166">
    <property type="entry name" value="Cpn10"/>
    <property type="match status" value="1"/>
</dbReference>
<evidence type="ECO:0000256" key="6">
    <source>
        <dbReference type="RuleBase" id="RU003479"/>
    </source>
</evidence>
<dbReference type="FunFam" id="2.30.33.40:FF:000002">
    <property type="entry name" value="10 kDa chaperonin, mitochondrial"/>
    <property type="match status" value="1"/>
</dbReference>
<dbReference type="GO" id="GO:0005524">
    <property type="term" value="F:ATP binding"/>
    <property type="evidence" value="ECO:0007669"/>
    <property type="project" value="InterPro"/>
</dbReference>
<dbReference type="PANTHER" id="PTHR10772">
    <property type="entry name" value="10 KDA HEAT SHOCK PROTEIN"/>
    <property type="match status" value="1"/>
</dbReference>
<dbReference type="PROSITE" id="PS00681">
    <property type="entry name" value="CHAPERONINS_CPN10"/>
    <property type="match status" value="1"/>
</dbReference>
<accession>A0AAW1QCP9</accession>
<dbReference type="InterPro" id="IPR037124">
    <property type="entry name" value="Chaperonin_GroES_sf"/>
</dbReference>
<keyword evidence="8" id="KW-1185">Reference proteome</keyword>
<dbReference type="InterPro" id="IPR011032">
    <property type="entry name" value="GroES-like_sf"/>
</dbReference>
<dbReference type="EMBL" id="JALJOS010000052">
    <property type="protein sequence ID" value="KAK9818922.1"/>
    <property type="molecule type" value="Genomic_DNA"/>
</dbReference>
<dbReference type="GO" id="GO:0051087">
    <property type="term" value="F:protein-folding chaperone binding"/>
    <property type="evidence" value="ECO:0007669"/>
    <property type="project" value="TreeGrafter"/>
</dbReference>
<evidence type="ECO:0000313" key="7">
    <source>
        <dbReference type="EMBL" id="KAK9818922.1"/>
    </source>
</evidence>
<dbReference type="GO" id="GO:0051082">
    <property type="term" value="F:unfolded protein binding"/>
    <property type="evidence" value="ECO:0007669"/>
    <property type="project" value="TreeGrafter"/>
</dbReference>
<evidence type="ECO:0000256" key="5">
    <source>
        <dbReference type="ARBA" id="ARBA00083733"/>
    </source>
</evidence>
<dbReference type="GO" id="GO:0005739">
    <property type="term" value="C:mitochondrion"/>
    <property type="evidence" value="ECO:0007669"/>
    <property type="project" value="UniProtKB-ARBA"/>
</dbReference>
<dbReference type="HAMAP" id="MF_00580">
    <property type="entry name" value="CH10"/>
    <property type="match status" value="1"/>
</dbReference>
<dbReference type="CDD" id="cd00320">
    <property type="entry name" value="cpn10"/>
    <property type="match status" value="1"/>
</dbReference>
<comment type="subunit">
    <text evidence="4">Forms stable complexes with CPN60 in the presence of ATP.</text>
</comment>
<comment type="caution">
    <text evidence="7">The sequence shown here is derived from an EMBL/GenBank/DDBJ whole genome shotgun (WGS) entry which is preliminary data.</text>
</comment>
<dbReference type="SUPFAM" id="SSF50129">
    <property type="entry name" value="GroES-like"/>
    <property type="match status" value="1"/>
</dbReference>
<comment type="similarity">
    <text evidence="1 6">Belongs to the GroES chaperonin family.</text>
</comment>
<keyword evidence="2 6" id="KW-0143">Chaperone</keyword>
<evidence type="ECO:0000256" key="3">
    <source>
        <dbReference type="ARBA" id="ARBA00053355"/>
    </source>
</evidence>
<organism evidence="7 8">
    <name type="scientific">Apatococcus lobatus</name>
    <dbReference type="NCBI Taxonomy" id="904363"/>
    <lineage>
        <taxon>Eukaryota</taxon>
        <taxon>Viridiplantae</taxon>
        <taxon>Chlorophyta</taxon>
        <taxon>core chlorophytes</taxon>
        <taxon>Trebouxiophyceae</taxon>
        <taxon>Chlorellales</taxon>
        <taxon>Chlorellaceae</taxon>
        <taxon>Apatococcus</taxon>
    </lineage>
</organism>
<dbReference type="PRINTS" id="PR00297">
    <property type="entry name" value="CHAPERONIN10"/>
</dbReference>
<dbReference type="Proteomes" id="UP001438707">
    <property type="component" value="Unassembled WGS sequence"/>
</dbReference>
<evidence type="ECO:0000256" key="1">
    <source>
        <dbReference type="ARBA" id="ARBA00006975"/>
    </source>
</evidence>
<name>A0AAW1QCP9_9CHLO</name>
<dbReference type="InterPro" id="IPR018369">
    <property type="entry name" value="Chaprnonin_Cpn10_CS"/>
</dbReference>
<dbReference type="SMART" id="SM00883">
    <property type="entry name" value="Cpn10"/>
    <property type="match status" value="1"/>
</dbReference>
<dbReference type="PANTHER" id="PTHR10772:SF0">
    <property type="entry name" value="10 KDA HEAT SHOCK PROTEIN, MITOCHONDRIAL"/>
    <property type="match status" value="1"/>
</dbReference>
<dbReference type="GO" id="GO:0044183">
    <property type="term" value="F:protein folding chaperone"/>
    <property type="evidence" value="ECO:0007669"/>
    <property type="project" value="InterPro"/>
</dbReference>
<protein>
    <recommendedName>
        <fullName evidence="5">Protein groES</fullName>
    </recommendedName>
</protein>
<dbReference type="AlphaFoldDB" id="A0AAW1QCP9"/>
<gene>
    <name evidence="7" type="ORF">WJX74_000715</name>
</gene>
<sequence length="98" mass="10384">MAKRLIPLLDRVLVEKIVAPNKSSGGILLPESAAGKVQEGKVVAVGGGRRSLQGDLIPPAVKEGDSVLLPEFGGMPLKLEGKEYSLYRDEELLGIFSA</sequence>
<dbReference type="GO" id="GO:0046872">
    <property type="term" value="F:metal ion binding"/>
    <property type="evidence" value="ECO:0007669"/>
    <property type="project" value="TreeGrafter"/>
</dbReference>
<dbReference type="Gene3D" id="2.30.33.40">
    <property type="entry name" value="GroES chaperonin"/>
    <property type="match status" value="1"/>
</dbReference>
<evidence type="ECO:0000313" key="8">
    <source>
        <dbReference type="Proteomes" id="UP001438707"/>
    </source>
</evidence>
<comment type="function">
    <text evidence="3">Seems to function only as a co-chaperone, along with cpn60, and in certain cases is essential for the discharge of biologically active proteins from cpn60.</text>
</comment>
<reference evidence="7 8" key="1">
    <citation type="journal article" date="2024" name="Nat. Commun.">
        <title>Phylogenomics reveals the evolutionary origins of lichenization in chlorophyte algae.</title>
        <authorList>
            <person name="Puginier C."/>
            <person name="Libourel C."/>
            <person name="Otte J."/>
            <person name="Skaloud P."/>
            <person name="Haon M."/>
            <person name="Grisel S."/>
            <person name="Petersen M."/>
            <person name="Berrin J.G."/>
            <person name="Delaux P.M."/>
            <person name="Dal Grande F."/>
            <person name="Keller J."/>
        </authorList>
    </citation>
    <scope>NUCLEOTIDE SEQUENCE [LARGE SCALE GENOMIC DNA]</scope>
    <source>
        <strain evidence="7 8">SAG 2145</strain>
    </source>
</reference>
<proteinExistence type="inferred from homology"/>
<evidence type="ECO:0000256" key="2">
    <source>
        <dbReference type="ARBA" id="ARBA00023186"/>
    </source>
</evidence>
<dbReference type="InterPro" id="IPR020818">
    <property type="entry name" value="Chaperonin_GroES"/>
</dbReference>
<evidence type="ECO:0000256" key="4">
    <source>
        <dbReference type="ARBA" id="ARBA00062160"/>
    </source>
</evidence>